<gene>
    <name evidence="2" type="ORF">CLV60_13611</name>
</gene>
<feature type="signal peptide" evidence="1">
    <location>
        <begin position="1"/>
        <end position="20"/>
    </location>
</feature>
<dbReference type="InterPro" id="IPR032215">
    <property type="entry name" value="DUF5034"/>
</dbReference>
<protein>
    <submittedName>
        <fullName evidence="2">Uncharacterized protein DUF5034</fullName>
    </submittedName>
</protein>
<dbReference type="Proteomes" id="UP000241964">
    <property type="component" value="Unassembled WGS sequence"/>
</dbReference>
<keyword evidence="1" id="KW-0732">Signal</keyword>
<dbReference type="PROSITE" id="PS51257">
    <property type="entry name" value="PROKAR_LIPOPROTEIN"/>
    <property type="match status" value="1"/>
</dbReference>
<dbReference type="EMBL" id="PYAS01000036">
    <property type="protein sequence ID" value="PSL17652.1"/>
    <property type="molecule type" value="Genomic_DNA"/>
</dbReference>
<reference evidence="2 3" key="1">
    <citation type="submission" date="2018-03" db="EMBL/GenBank/DDBJ databases">
        <title>Genomic Encyclopedia of Archaeal and Bacterial Type Strains, Phase II (KMG-II): from individual species to whole genera.</title>
        <authorList>
            <person name="Goeker M."/>
        </authorList>
    </citation>
    <scope>NUCLEOTIDE SEQUENCE [LARGE SCALE GENOMIC DNA]</scope>
    <source>
        <strain evidence="2 3">DSM 29057</strain>
    </source>
</reference>
<feature type="chain" id="PRO_5015181917" evidence="1">
    <location>
        <begin position="21"/>
        <end position="198"/>
    </location>
</feature>
<evidence type="ECO:0000313" key="2">
    <source>
        <dbReference type="EMBL" id="PSL17652.1"/>
    </source>
</evidence>
<keyword evidence="3" id="KW-1185">Reference proteome</keyword>
<dbReference type="AlphaFoldDB" id="A0A2P8F7K0"/>
<comment type="caution">
    <text evidence="2">The sequence shown here is derived from an EMBL/GenBank/DDBJ whole genome shotgun (WGS) entry which is preliminary data.</text>
</comment>
<dbReference type="RefSeq" id="WP_106599835.1">
    <property type="nucleotide sequence ID" value="NZ_PYAS01000036.1"/>
</dbReference>
<accession>A0A2P8F7K0</accession>
<proteinExistence type="predicted"/>
<name>A0A2P8F7K0_9BACT</name>
<organism evidence="2 3">
    <name type="scientific">Dyadobacter jiangsuensis</name>
    <dbReference type="NCBI Taxonomy" id="1591085"/>
    <lineage>
        <taxon>Bacteria</taxon>
        <taxon>Pseudomonadati</taxon>
        <taxon>Bacteroidota</taxon>
        <taxon>Cytophagia</taxon>
        <taxon>Cytophagales</taxon>
        <taxon>Spirosomataceae</taxon>
        <taxon>Dyadobacter</taxon>
    </lineage>
</organism>
<evidence type="ECO:0000313" key="3">
    <source>
        <dbReference type="Proteomes" id="UP000241964"/>
    </source>
</evidence>
<dbReference type="Pfam" id="PF16437">
    <property type="entry name" value="DUF5034"/>
    <property type="match status" value="1"/>
</dbReference>
<evidence type="ECO:0000256" key="1">
    <source>
        <dbReference type="SAM" id="SignalP"/>
    </source>
</evidence>
<dbReference type="OrthoDB" id="983197at2"/>
<sequence>MKKKISLIFLIVFTTQLIIACCDCPEPHKYQYKFEYLSAFNLDNSEANTVISESPIPRSAYGIKLQIGLRELSLEDRNHFSLFSQANAMCCFCGPDTTITPRDTITSLTITTTNRFDDAHPEGSNIAGLFKVLRHGNYVSIDSIIKQPSIYFKSTATEFIELYLFTPPKQAGEYSFKVDLALSNDTHLVAITKPVNLQ</sequence>